<evidence type="ECO:0000256" key="6">
    <source>
        <dbReference type="SAM" id="Phobius"/>
    </source>
</evidence>
<accession>A0A4R5K8G5</accession>
<keyword evidence="3 6" id="KW-0812">Transmembrane</keyword>
<dbReference type="RefSeq" id="WP_133237128.1">
    <property type="nucleotide sequence ID" value="NZ_SMRT01000044.1"/>
</dbReference>
<keyword evidence="2" id="KW-1003">Cell membrane</keyword>
<organism evidence="8 9">
    <name type="scientific">Paenibacillus piri</name>
    <dbReference type="NCBI Taxonomy" id="2547395"/>
    <lineage>
        <taxon>Bacteria</taxon>
        <taxon>Bacillati</taxon>
        <taxon>Bacillota</taxon>
        <taxon>Bacilli</taxon>
        <taxon>Bacillales</taxon>
        <taxon>Paenibacillaceae</taxon>
        <taxon>Paenibacillus</taxon>
    </lineage>
</organism>
<dbReference type="AlphaFoldDB" id="A0A4R5K8G5"/>
<feature type="transmembrane region" description="Helical" evidence="6">
    <location>
        <begin position="113"/>
        <end position="130"/>
    </location>
</feature>
<dbReference type="PANTHER" id="PTHR34820">
    <property type="entry name" value="INNER MEMBRANE PROTEIN YEBZ"/>
    <property type="match status" value="1"/>
</dbReference>
<sequence length="169" mass="18803">MASSVWIGGLVAVIVMVPKDNPLTWMKEAGRLFSKWALFSLIIIAATGILMSVNYVPSFTFESLISSFWGQFLLVKVLLFVVIIFIGLWQRKALIDLSETAAAAFRNNLKKEFWIAAVILLIAGFLVDLSPKEAVRSIDPVEQSKENITVRVEASPIKPGANDCYYSFE</sequence>
<evidence type="ECO:0000256" key="5">
    <source>
        <dbReference type="ARBA" id="ARBA00023136"/>
    </source>
</evidence>
<evidence type="ECO:0000313" key="9">
    <source>
        <dbReference type="Proteomes" id="UP000295636"/>
    </source>
</evidence>
<comment type="caution">
    <text evidence="8">The sequence shown here is derived from an EMBL/GenBank/DDBJ whole genome shotgun (WGS) entry which is preliminary data.</text>
</comment>
<feature type="transmembrane region" description="Helical" evidence="6">
    <location>
        <begin position="68"/>
        <end position="89"/>
    </location>
</feature>
<protein>
    <recommendedName>
        <fullName evidence="7">Copper resistance protein D domain-containing protein</fullName>
    </recommendedName>
</protein>
<evidence type="ECO:0000256" key="4">
    <source>
        <dbReference type="ARBA" id="ARBA00022989"/>
    </source>
</evidence>
<name>A0A4R5K8G5_9BACL</name>
<evidence type="ECO:0000256" key="1">
    <source>
        <dbReference type="ARBA" id="ARBA00004651"/>
    </source>
</evidence>
<dbReference type="InterPro" id="IPR032694">
    <property type="entry name" value="CopC/D"/>
</dbReference>
<dbReference type="GO" id="GO:0006825">
    <property type="term" value="P:copper ion transport"/>
    <property type="evidence" value="ECO:0007669"/>
    <property type="project" value="InterPro"/>
</dbReference>
<evidence type="ECO:0000313" key="8">
    <source>
        <dbReference type="EMBL" id="TDF88139.1"/>
    </source>
</evidence>
<feature type="transmembrane region" description="Helical" evidence="6">
    <location>
        <begin position="36"/>
        <end position="56"/>
    </location>
</feature>
<keyword evidence="9" id="KW-1185">Reference proteome</keyword>
<evidence type="ECO:0000259" key="7">
    <source>
        <dbReference type="Pfam" id="PF05425"/>
    </source>
</evidence>
<dbReference type="EMBL" id="SMRT01000044">
    <property type="protein sequence ID" value="TDF88139.1"/>
    <property type="molecule type" value="Genomic_DNA"/>
</dbReference>
<dbReference type="InterPro" id="IPR008457">
    <property type="entry name" value="Cu-R_CopD_dom"/>
</dbReference>
<feature type="domain" description="Copper resistance protein D" evidence="7">
    <location>
        <begin position="29"/>
        <end position="126"/>
    </location>
</feature>
<proteinExistence type="predicted"/>
<comment type="subcellular location">
    <subcellularLocation>
        <location evidence="1">Cell membrane</location>
        <topology evidence="1">Multi-pass membrane protein</topology>
    </subcellularLocation>
</comment>
<keyword evidence="4 6" id="KW-1133">Transmembrane helix</keyword>
<dbReference type="Proteomes" id="UP000295636">
    <property type="component" value="Unassembled WGS sequence"/>
</dbReference>
<dbReference type="GO" id="GO:0005886">
    <property type="term" value="C:plasma membrane"/>
    <property type="evidence" value="ECO:0007669"/>
    <property type="project" value="UniProtKB-SubCell"/>
</dbReference>
<dbReference type="OrthoDB" id="2353937at2"/>
<keyword evidence="5 6" id="KW-0472">Membrane</keyword>
<reference evidence="8 9" key="1">
    <citation type="submission" date="2019-03" db="EMBL/GenBank/DDBJ databases">
        <title>This is whole genome sequence of Paenibacillus sp MS74 strain.</title>
        <authorList>
            <person name="Trinh H.N."/>
        </authorList>
    </citation>
    <scope>NUCLEOTIDE SEQUENCE [LARGE SCALE GENOMIC DNA]</scope>
    <source>
        <strain evidence="8 9">MS74</strain>
    </source>
</reference>
<dbReference type="Pfam" id="PF05425">
    <property type="entry name" value="CopD"/>
    <property type="match status" value="1"/>
</dbReference>
<evidence type="ECO:0000256" key="3">
    <source>
        <dbReference type="ARBA" id="ARBA00022692"/>
    </source>
</evidence>
<gene>
    <name evidence="8" type="ORF">E1757_35370</name>
</gene>
<evidence type="ECO:0000256" key="2">
    <source>
        <dbReference type="ARBA" id="ARBA00022475"/>
    </source>
</evidence>
<dbReference type="PANTHER" id="PTHR34820:SF4">
    <property type="entry name" value="INNER MEMBRANE PROTEIN YEBZ"/>
    <property type="match status" value="1"/>
</dbReference>